<sequence length="396" mass="43219">MTDHTVITEADDALGKKLSREAREMLGLVALAQDKAGKARALIVRRLTDIALLPESQLMPQERQLVDQMLAQLIGHIEVDLRARLAARLADRADAPQEVIVTLANDVIAVAQPLLERSRALADSDLVTIIAANGHDHWVAAARRAELSSSVTDALIATCDPEALMQIAGNEKALFSSKGYEKIVALSESQPELCAPLLGRRDLTPSLAHTMFWWASSRLRLEIVNRFTTDRRLLREALTDALDDGLEAFSGDPDLLRTLKLMVPQRRYGPSIGEDLISAARATDLRKVVVLISQLAQIAPLTAAHIVMDQGGEALAVASKALGLTRKEYLQFALLVASHRSGPSRNAAEVNRLTGLFDSVATDRADVVLRYWDDAVDARRKIRDEVQVATSQDVAA</sequence>
<dbReference type="RefSeq" id="WP_160587337.1">
    <property type="nucleotide sequence ID" value="NZ_BMHN01000001.1"/>
</dbReference>
<dbReference type="Pfam" id="PF10098">
    <property type="entry name" value="DUF2336"/>
    <property type="match status" value="1"/>
</dbReference>
<dbReference type="EMBL" id="WXYQ01000005">
    <property type="protein sequence ID" value="NBG95329.1"/>
    <property type="molecule type" value="Genomic_DNA"/>
</dbReference>
<accession>A0A845QAE2</accession>
<reference evidence="1 2" key="1">
    <citation type="journal article" date="2016" name="Int. J. Syst. Evol. Microbiol.">
        <title>Pyruvatibacter mobilis gen. nov., sp. nov., a marine bacterium from the culture broth of Picochlorum sp. 122.</title>
        <authorList>
            <person name="Wang G."/>
            <person name="Tang M."/>
            <person name="Wu H."/>
            <person name="Dai S."/>
            <person name="Li T."/>
            <person name="Chen C."/>
            <person name="He H."/>
            <person name="Fan J."/>
            <person name="Xiang W."/>
            <person name="Li X."/>
        </authorList>
    </citation>
    <scope>NUCLEOTIDE SEQUENCE [LARGE SCALE GENOMIC DNA]</scope>
    <source>
        <strain evidence="1 2">GYP-11</strain>
    </source>
</reference>
<evidence type="ECO:0000313" key="2">
    <source>
        <dbReference type="Proteomes" id="UP000470384"/>
    </source>
</evidence>
<proteinExistence type="predicted"/>
<organism evidence="1 2">
    <name type="scientific">Pyruvatibacter mobilis</name>
    <dbReference type="NCBI Taxonomy" id="1712261"/>
    <lineage>
        <taxon>Bacteria</taxon>
        <taxon>Pseudomonadati</taxon>
        <taxon>Pseudomonadota</taxon>
        <taxon>Alphaproteobacteria</taxon>
        <taxon>Hyphomicrobiales</taxon>
        <taxon>Parvibaculaceae</taxon>
        <taxon>Pyruvatibacter</taxon>
    </lineage>
</organism>
<protein>
    <submittedName>
        <fullName evidence="1">DUF2336 domain-containing protein</fullName>
    </submittedName>
</protein>
<dbReference type="Proteomes" id="UP000470384">
    <property type="component" value="Unassembled WGS sequence"/>
</dbReference>
<evidence type="ECO:0000313" key="1">
    <source>
        <dbReference type="EMBL" id="NBG95329.1"/>
    </source>
</evidence>
<dbReference type="OrthoDB" id="8478298at2"/>
<comment type="caution">
    <text evidence="1">The sequence shown here is derived from an EMBL/GenBank/DDBJ whole genome shotgun (WGS) entry which is preliminary data.</text>
</comment>
<gene>
    <name evidence="1" type="ORF">GTQ45_06250</name>
</gene>
<dbReference type="GeneID" id="300655205"/>
<dbReference type="InterPro" id="IPR019285">
    <property type="entry name" value="DUF2336"/>
</dbReference>
<name>A0A845QAE2_9HYPH</name>
<dbReference type="AlphaFoldDB" id="A0A845QAE2"/>
<keyword evidence="2" id="KW-1185">Reference proteome</keyword>